<evidence type="ECO:0000313" key="1">
    <source>
        <dbReference type="EMBL" id="RRT78179.1"/>
    </source>
</evidence>
<evidence type="ECO:0000313" key="2">
    <source>
        <dbReference type="Proteomes" id="UP000287651"/>
    </source>
</evidence>
<accession>A0A427APN0</accession>
<reference evidence="1 2" key="1">
    <citation type="journal article" date="2014" name="Agronomy (Basel)">
        <title>A Draft Genome Sequence for Ensete ventricosum, the Drought-Tolerant Tree Against Hunger.</title>
        <authorList>
            <person name="Harrison J."/>
            <person name="Moore K.A."/>
            <person name="Paszkiewicz K."/>
            <person name="Jones T."/>
            <person name="Grant M."/>
            <person name="Ambacheew D."/>
            <person name="Muzemil S."/>
            <person name="Studholme D.J."/>
        </authorList>
    </citation>
    <scope>NUCLEOTIDE SEQUENCE [LARGE SCALE GENOMIC DNA]</scope>
</reference>
<dbReference type="Proteomes" id="UP000287651">
    <property type="component" value="Unassembled WGS sequence"/>
</dbReference>
<dbReference type="EMBL" id="AMZH03001743">
    <property type="protein sequence ID" value="RRT78179.1"/>
    <property type="molecule type" value="Genomic_DNA"/>
</dbReference>
<name>A0A427APN0_ENSVE</name>
<protein>
    <submittedName>
        <fullName evidence="1">Uncharacterized protein</fullName>
    </submittedName>
</protein>
<comment type="caution">
    <text evidence="1">The sequence shown here is derived from an EMBL/GenBank/DDBJ whole genome shotgun (WGS) entry which is preliminary data.</text>
</comment>
<dbReference type="AlphaFoldDB" id="A0A427APN0"/>
<organism evidence="1 2">
    <name type="scientific">Ensete ventricosum</name>
    <name type="common">Abyssinian banana</name>
    <name type="synonym">Musa ensete</name>
    <dbReference type="NCBI Taxonomy" id="4639"/>
    <lineage>
        <taxon>Eukaryota</taxon>
        <taxon>Viridiplantae</taxon>
        <taxon>Streptophyta</taxon>
        <taxon>Embryophyta</taxon>
        <taxon>Tracheophyta</taxon>
        <taxon>Spermatophyta</taxon>
        <taxon>Magnoliopsida</taxon>
        <taxon>Liliopsida</taxon>
        <taxon>Zingiberales</taxon>
        <taxon>Musaceae</taxon>
        <taxon>Ensete</taxon>
    </lineage>
</organism>
<gene>
    <name evidence="1" type="ORF">B296_00012617</name>
</gene>
<sequence length="73" mass="8378">MGTQHLLSEVSKLTLLSAFWITHGWVDKHSMAQSLRKLLVQWIVSLFREEQGQNSRSSIGPTELSNTFWSFEA</sequence>
<proteinExistence type="predicted"/>